<accession>A0A644X1U1</accession>
<evidence type="ECO:0000259" key="2">
    <source>
        <dbReference type="Pfam" id="PF01478"/>
    </source>
</evidence>
<feature type="transmembrane region" description="Helical" evidence="1">
    <location>
        <begin position="119"/>
        <end position="139"/>
    </location>
</feature>
<feature type="transmembrane region" description="Helical" evidence="1">
    <location>
        <begin position="34"/>
        <end position="62"/>
    </location>
</feature>
<organism evidence="3">
    <name type="scientific">bioreactor metagenome</name>
    <dbReference type="NCBI Taxonomy" id="1076179"/>
    <lineage>
        <taxon>unclassified sequences</taxon>
        <taxon>metagenomes</taxon>
        <taxon>ecological metagenomes</taxon>
    </lineage>
</organism>
<proteinExistence type="predicted"/>
<keyword evidence="1" id="KW-0812">Transmembrane</keyword>
<feature type="domain" description="Prepilin type IV endopeptidase peptidase" evidence="2">
    <location>
        <begin position="9"/>
        <end position="107"/>
    </location>
</feature>
<dbReference type="EMBL" id="VSSQ01001415">
    <property type="protein sequence ID" value="MPM08134.1"/>
    <property type="molecule type" value="Genomic_DNA"/>
</dbReference>
<dbReference type="InterPro" id="IPR000045">
    <property type="entry name" value="Prepilin_IV_endopep_pep"/>
</dbReference>
<dbReference type="GO" id="GO:0016020">
    <property type="term" value="C:membrane"/>
    <property type="evidence" value="ECO:0007669"/>
    <property type="project" value="InterPro"/>
</dbReference>
<feature type="transmembrane region" description="Helical" evidence="1">
    <location>
        <begin position="6"/>
        <end position="22"/>
    </location>
</feature>
<gene>
    <name evidence="3" type="ORF">SDC9_54446</name>
</gene>
<comment type="caution">
    <text evidence="3">The sequence shown here is derived from an EMBL/GenBank/DDBJ whole genome shotgun (WGS) entry which is preliminary data.</text>
</comment>
<dbReference type="GO" id="GO:0004190">
    <property type="term" value="F:aspartic-type endopeptidase activity"/>
    <property type="evidence" value="ECO:0007669"/>
    <property type="project" value="InterPro"/>
</dbReference>
<evidence type="ECO:0000256" key="1">
    <source>
        <dbReference type="SAM" id="Phobius"/>
    </source>
</evidence>
<feature type="transmembrane region" description="Helical" evidence="1">
    <location>
        <begin position="82"/>
        <end position="107"/>
    </location>
</feature>
<keyword evidence="1" id="KW-1133">Transmembrane helix</keyword>
<dbReference type="AlphaFoldDB" id="A0A644X1U1"/>
<sequence>MERYLPILVNAAVLIYGGVIDFKRREIPDAVPALLLVTGCFFAFSPLGRILGLVAPAILLFAASKITRSAIPGGDFKLLCSLGFACGLPTLTVIIFLAGIGAVVYGVIKRLPVKRHIPLCTYIAPTYIALQVIVLVSSFC</sequence>
<protein>
    <recommendedName>
        <fullName evidence="2">Prepilin type IV endopeptidase peptidase domain-containing protein</fullName>
    </recommendedName>
</protein>
<name>A0A644X1U1_9ZZZZ</name>
<evidence type="ECO:0000313" key="3">
    <source>
        <dbReference type="EMBL" id="MPM08134.1"/>
    </source>
</evidence>
<dbReference type="Pfam" id="PF01478">
    <property type="entry name" value="Peptidase_A24"/>
    <property type="match status" value="1"/>
</dbReference>
<keyword evidence="1" id="KW-0472">Membrane</keyword>
<dbReference type="Gene3D" id="1.20.120.1220">
    <property type="match status" value="1"/>
</dbReference>
<reference evidence="3" key="1">
    <citation type="submission" date="2019-08" db="EMBL/GenBank/DDBJ databases">
        <authorList>
            <person name="Kucharzyk K."/>
            <person name="Murdoch R.W."/>
            <person name="Higgins S."/>
            <person name="Loffler F."/>
        </authorList>
    </citation>
    <scope>NUCLEOTIDE SEQUENCE</scope>
</reference>